<evidence type="ECO:0000256" key="1">
    <source>
        <dbReference type="PROSITE-ProRule" id="PRU00169"/>
    </source>
</evidence>
<evidence type="ECO:0000259" key="2">
    <source>
        <dbReference type="PROSITE" id="PS50110"/>
    </source>
</evidence>
<dbReference type="Gene3D" id="3.40.50.2300">
    <property type="match status" value="1"/>
</dbReference>
<organism evidence="3 4">
    <name type="scientific">Pedobacter antarcticus</name>
    <dbReference type="NCBI Taxonomy" id="34086"/>
    <lineage>
        <taxon>Bacteria</taxon>
        <taxon>Pseudomonadati</taxon>
        <taxon>Bacteroidota</taxon>
        <taxon>Sphingobacteriia</taxon>
        <taxon>Sphingobacteriales</taxon>
        <taxon>Sphingobacteriaceae</taxon>
        <taxon>Pedobacter</taxon>
    </lineage>
</organism>
<gene>
    <name evidence="3" type="ORF">SAMN03003324_01573</name>
</gene>
<dbReference type="SMART" id="SM00448">
    <property type="entry name" value="REC"/>
    <property type="match status" value="1"/>
</dbReference>
<dbReference type="RefSeq" id="WP_037445294.1">
    <property type="nucleotide sequence ID" value="NZ_FNGZ01000002.1"/>
</dbReference>
<dbReference type="STRING" id="34086.SAMN04488084_102234"/>
<dbReference type="AlphaFoldDB" id="A0A1I2E139"/>
<feature type="domain" description="Response regulatory" evidence="2">
    <location>
        <begin position="10"/>
        <end position="137"/>
    </location>
</feature>
<accession>A0A1I2E139</accession>
<name>A0A1I2E139_9SPHI</name>
<dbReference type="PROSITE" id="PS50110">
    <property type="entry name" value="RESPONSE_REGULATORY"/>
    <property type="match status" value="1"/>
</dbReference>
<dbReference type="InterPro" id="IPR001789">
    <property type="entry name" value="Sig_transdc_resp-reg_receiver"/>
</dbReference>
<evidence type="ECO:0000313" key="3">
    <source>
        <dbReference type="EMBL" id="SFE86313.1"/>
    </source>
</evidence>
<feature type="modified residue" description="4-aspartylphosphate" evidence="1">
    <location>
        <position position="67"/>
    </location>
</feature>
<dbReference type="Pfam" id="PF00072">
    <property type="entry name" value="Response_reg"/>
    <property type="match status" value="1"/>
</dbReference>
<dbReference type="InterPro" id="IPR011006">
    <property type="entry name" value="CheY-like_superfamily"/>
</dbReference>
<keyword evidence="1" id="KW-0597">Phosphoprotein</keyword>
<protein>
    <submittedName>
        <fullName evidence="3">Response regulator receiver domain-containing protein</fullName>
    </submittedName>
</protein>
<dbReference type="PANTHER" id="PTHR44520">
    <property type="entry name" value="RESPONSE REGULATOR RCP1-RELATED"/>
    <property type="match status" value="1"/>
</dbReference>
<sequence>MPANLNTKPIIMLVDDNIIDLKINSKLIEITGMFSEIIACKSGQEALHYFSSSANQADKLPTLILLDIQMPEMDGFEFLEHYKKFPSAFKEKCAVAMLSSTLDFGDIQRAQANPHVIKLMKKPLQLIDLKKLAGNRS</sequence>
<evidence type="ECO:0000313" key="4">
    <source>
        <dbReference type="Proteomes" id="UP000183129"/>
    </source>
</evidence>
<proteinExistence type="predicted"/>
<dbReference type="InterPro" id="IPR052893">
    <property type="entry name" value="TCS_response_regulator"/>
</dbReference>
<dbReference type="EMBL" id="FONS01000003">
    <property type="protein sequence ID" value="SFE86313.1"/>
    <property type="molecule type" value="Genomic_DNA"/>
</dbReference>
<dbReference type="SUPFAM" id="SSF52172">
    <property type="entry name" value="CheY-like"/>
    <property type="match status" value="1"/>
</dbReference>
<reference evidence="3 4" key="1">
    <citation type="submission" date="2016-10" db="EMBL/GenBank/DDBJ databases">
        <authorList>
            <person name="de Groot N.N."/>
        </authorList>
    </citation>
    <scope>NUCLEOTIDE SEQUENCE [LARGE SCALE GENOMIC DNA]</scope>
    <source>
        <strain evidence="3 4">ATCC 51969</strain>
    </source>
</reference>
<dbReference type="Proteomes" id="UP000183129">
    <property type="component" value="Unassembled WGS sequence"/>
</dbReference>
<dbReference type="PANTHER" id="PTHR44520:SF2">
    <property type="entry name" value="RESPONSE REGULATOR RCP1"/>
    <property type="match status" value="1"/>
</dbReference>
<dbReference type="GO" id="GO:0000160">
    <property type="term" value="P:phosphorelay signal transduction system"/>
    <property type="evidence" value="ECO:0007669"/>
    <property type="project" value="InterPro"/>
</dbReference>